<dbReference type="PIRSF" id="PIRSF000370">
    <property type="entry name" value="QueE"/>
    <property type="match status" value="1"/>
</dbReference>
<reference evidence="10 11" key="2">
    <citation type="submission" date="2020-05" db="EMBL/GenBank/DDBJ databases">
        <title>Draft genome sequence of Desulfovibrio sp. strainFSS-1.</title>
        <authorList>
            <person name="Shimoshige H."/>
            <person name="Kobayashi H."/>
            <person name="Maekawa T."/>
        </authorList>
    </citation>
    <scope>NUCLEOTIDE SEQUENCE [LARGE SCALE GENOMIC DNA]</scope>
    <source>
        <strain evidence="10 11">SIID29052-01</strain>
    </source>
</reference>
<dbReference type="GO" id="GO:0008616">
    <property type="term" value="P:tRNA queuosine(34) biosynthetic process"/>
    <property type="evidence" value="ECO:0007669"/>
    <property type="project" value="UniProtKB-UniRule"/>
</dbReference>
<evidence type="ECO:0000256" key="5">
    <source>
        <dbReference type="ARBA" id="ARBA00023004"/>
    </source>
</evidence>
<dbReference type="InterPro" id="IPR013785">
    <property type="entry name" value="Aldolase_TIM"/>
</dbReference>
<evidence type="ECO:0000256" key="3">
    <source>
        <dbReference type="ARBA" id="ARBA00022723"/>
    </source>
</evidence>
<comment type="caution">
    <text evidence="10">The sequence shown here is derived from an EMBL/GenBank/DDBJ whole genome shotgun (WGS) entry which is preliminary data.</text>
</comment>
<keyword evidence="5 8" id="KW-0408">Iron</keyword>
<comment type="pathway">
    <text evidence="8">Purine metabolism; 7-cyano-7-deazaguanine biosynthesis.</text>
</comment>
<comment type="cofactor">
    <cofactor evidence="8">
        <name>S-adenosyl-L-methionine</name>
        <dbReference type="ChEBI" id="CHEBI:59789"/>
    </cofactor>
    <text evidence="8">Binds 1 S-adenosyl-L-methionine per subunit.</text>
</comment>
<keyword evidence="8" id="KW-0671">Queuosine biosynthesis</keyword>
<comment type="function">
    <text evidence="8">Catalyzes the complex heterocyclic radical-mediated conversion of 6-carboxy-5,6,7,8-tetrahydropterin (CPH4) to 7-carboxy-7-deazaguanine (CDG), a step common to the biosynthetic pathways of all 7-deazapurine-containing compounds.</text>
</comment>
<feature type="binding site" evidence="8">
    <location>
        <position position="35"/>
    </location>
    <ligand>
        <name>[4Fe-4S] cluster</name>
        <dbReference type="ChEBI" id="CHEBI:49883"/>
        <note>4Fe-4S-S-AdoMet</note>
    </ligand>
</feature>
<proteinExistence type="inferred from homology"/>
<feature type="domain" description="Radical SAM core" evidence="9">
    <location>
        <begin position="18"/>
        <end position="207"/>
    </location>
</feature>
<comment type="catalytic activity">
    <reaction evidence="8">
        <text>6-carboxy-5,6,7,8-tetrahydropterin + H(+) = 7-carboxy-7-carbaguanine + NH4(+)</text>
        <dbReference type="Rhea" id="RHEA:27974"/>
        <dbReference type="ChEBI" id="CHEBI:15378"/>
        <dbReference type="ChEBI" id="CHEBI:28938"/>
        <dbReference type="ChEBI" id="CHEBI:61032"/>
        <dbReference type="ChEBI" id="CHEBI:61036"/>
        <dbReference type="EC" id="4.3.99.3"/>
    </reaction>
</comment>
<dbReference type="EMBL" id="BLTE01000003">
    <property type="protein sequence ID" value="GFK93159.1"/>
    <property type="molecule type" value="Genomic_DNA"/>
</dbReference>
<feature type="binding site" evidence="8">
    <location>
        <position position="70"/>
    </location>
    <ligand>
        <name>substrate</name>
    </ligand>
</feature>
<comment type="caution">
    <text evidence="8">Lacks conserved residue(s) required for the propagation of feature annotation.</text>
</comment>
<comment type="cofactor">
    <cofactor evidence="8">
        <name>Mg(2+)</name>
        <dbReference type="ChEBI" id="CHEBI:18420"/>
    </cofactor>
</comment>
<accession>A0A6V8LSV4</accession>
<evidence type="ECO:0000313" key="10">
    <source>
        <dbReference type="EMBL" id="GFK93159.1"/>
    </source>
</evidence>
<evidence type="ECO:0000313" key="11">
    <source>
        <dbReference type="Proteomes" id="UP000494245"/>
    </source>
</evidence>
<evidence type="ECO:0000256" key="8">
    <source>
        <dbReference type="HAMAP-Rule" id="MF_00917"/>
    </source>
</evidence>
<dbReference type="SFLD" id="SFLDS00029">
    <property type="entry name" value="Radical_SAM"/>
    <property type="match status" value="1"/>
</dbReference>
<dbReference type="CDD" id="cd01335">
    <property type="entry name" value="Radical_SAM"/>
    <property type="match status" value="1"/>
</dbReference>
<evidence type="ECO:0000256" key="2">
    <source>
        <dbReference type="ARBA" id="ARBA00022691"/>
    </source>
</evidence>
<gene>
    <name evidence="10" type="primary">queE_1</name>
    <name evidence="8" type="synonym">queE</name>
    <name evidence="10" type="ORF">NNJEOMEG_00990</name>
</gene>
<comment type="similarity">
    <text evidence="8">Belongs to the radical SAM superfamily. 7-carboxy-7-deazaguanine synthase family.</text>
</comment>
<name>A0A6V8LSV4_9BACT</name>
<protein>
    <recommendedName>
        <fullName evidence="8">7-carboxy-7-deazaguanine synthase</fullName>
        <shortName evidence="8">CDG synthase</shortName>
        <ecNumber evidence="8">4.3.99.3</ecNumber>
    </recommendedName>
    <alternativeName>
        <fullName evidence="8">Queuosine biosynthesis protein QueE</fullName>
    </alternativeName>
</protein>
<evidence type="ECO:0000256" key="6">
    <source>
        <dbReference type="ARBA" id="ARBA00023014"/>
    </source>
</evidence>
<dbReference type="SUPFAM" id="SSF102114">
    <property type="entry name" value="Radical SAM enzymes"/>
    <property type="match status" value="1"/>
</dbReference>
<dbReference type="InterPro" id="IPR024924">
    <property type="entry name" value="7-CO-7-deazaguanine_synth-like"/>
</dbReference>
<feature type="binding site" evidence="8">
    <location>
        <begin position="12"/>
        <end position="14"/>
    </location>
    <ligand>
        <name>substrate</name>
    </ligand>
</feature>
<feature type="binding site" evidence="8">
    <location>
        <position position="31"/>
    </location>
    <ligand>
        <name>[4Fe-4S] cluster</name>
        <dbReference type="ChEBI" id="CHEBI:49883"/>
        <note>4Fe-4S-S-AdoMet</note>
    </ligand>
</feature>
<keyword evidence="6 8" id="KW-0411">Iron-sulfur</keyword>
<comment type="cofactor">
    <cofactor evidence="8">
        <name>[4Fe-4S] cluster</name>
        <dbReference type="ChEBI" id="CHEBI:49883"/>
    </cofactor>
    <text evidence="8">Binds 1 [4Fe-4S] cluster. The cluster is coordinated with 3 cysteines and an exchangeable S-adenosyl-L-methionine.</text>
</comment>
<dbReference type="Gene3D" id="3.20.20.70">
    <property type="entry name" value="Aldolase class I"/>
    <property type="match status" value="1"/>
</dbReference>
<dbReference type="PANTHER" id="PTHR42836:SF1">
    <property type="entry name" value="7-CARBOXY-7-DEAZAGUANINE SYNTHASE"/>
    <property type="match status" value="1"/>
</dbReference>
<organism evidence="10 11">
    <name type="scientific">Fundidesulfovibrio magnetotacticus</name>
    <dbReference type="NCBI Taxonomy" id="2730080"/>
    <lineage>
        <taxon>Bacteria</taxon>
        <taxon>Pseudomonadati</taxon>
        <taxon>Thermodesulfobacteriota</taxon>
        <taxon>Desulfovibrionia</taxon>
        <taxon>Desulfovibrionales</taxon>
        <taxon>Desulfovibrionaceae</taxon>
        <taxon>Fundidesulfovibrio</taxon>
    </lineage>
</organism>
<dbReference type="InterPro" id="IPR058240">
    <property type="entry name" value="rSAM_sf"/>
</dbReference>
<feature type="binding site" evidence="8">
    <location>
        <begin position="37"/>
        <end position="39"/>
    </location>
    <ligand>
        <name>S-adenosyl-L-methionine</name>
        <dbReference type="ChEBI" id="CHEBI:59789"/>
    </ligand>
</feature>
<evidence type="ECO:0000259" key="9">
    <source>
        <dbReference type="PROSITE" id="PS51918"/>
    </source>
</evidence>
<feature type="binding site" evidence="8">
    <location>
        <position position="38"/>
    </location>
    <ligand>
        <name>[4Fe-4S] cluster</name>
        <dbReference type="ChEBI" id="CHEBI:49883"/>
        <note>4Fe-4S-S-AdoMet</note>
    </ligand>
</feature>
<keyword evidence="3 8" id="KW-0479">Metal-binding</keyword>
<dbReference type="AlphaFoldDB" id="A0A6V8LSV4"/>
<keyword evidence="2 8" id="KW-0949">S-adenosyl-L-methionine</keyword>
<dbReference type="HAMAP" id="MF_00917">
    <property type="entry name" value="QueE"/>
    <property type="match status" value="1"/>
</dbReference>
<sequence length="212" mass="23260">MSLEVCEIFHSIQGESTHAGRPCVFVRLSGCNLRCAWCDTPYSWLPGSIMEPGEVVAAVAAHGCGLVEITGGEPLTQPGTPALAALLLERGFEVLVETNGSLPVRSLDDRVAAIIDVKCPSSGMHGRMDRSNWERPRPRDELKFVLADRVDYDYAVEVLRALPRGARPVVFSPVLARLDPAELAAWMLADRLEARLGLQLHKMIWHPEARGV</sequence>
<keyword evidence="1 8" id="KW-0004">4Fe-4S</keyword>
<keyword evidence="4 8" id="KW-0460">Magnesium</keyword>
<feature type="binding site" evidence="8">
    <location>
        <position position="72"/>
    </location>
    <ligand>
        <name>S-adenosyl-L-methionine</name>
        <dbReference type="ChEBI" id="CHEBI:59789"/>
    </ligand>
</feature>
<feature type="binding site" evidence="8">
    <location>
        <position position="40"/>
    </location>
    <ligand>
        <name>Mg(2+)</name>
        <dbReference type="ChEBI" id="CHEBI:18420"/>
    </ligand>
</feature>
<dbReference type="GO" id="GO:0051539">
    <property type="term" value="F:4 iron, 4 sulfur cluster binding"/>
    <property type="evidence" value="ECO:0007669"/>
    <property type="project" value="UniProtKB-UniRule"/>
</dbReference>
<evidence type="ECO:0000256" key="7">
    <source>
        <dbReference type="ARBA" id="ARBA00023239"/>
    </source>
</evidence>
<dbReference type="RefSeq" id="WP_173081913.1">
    <property type="nucleotide sequence ID" value="NZ_BLTE01000003.1"/>
</dbReference>
<dbReference type="Proteomes" id="UP000494245">
    <property type="component" value="Unassembled WGS sequence"/>
</dbReference>
<dbReference type="GO" id="GO:0000287">
    <property type="term" value="F:magnesium ion binding"/>
    <property type="evidence" value="ECO:0007669"/>
    <property type="project" value="UniProtKB-UniRule"/>
</dbReference>
<comment type="subunit">
    <text evidence="8">Homodimer.</text>
</comment>
<reference evidence="10 11" key="1">
    <citation type="submission" date="2020-04" db="EMBL/GenBank/DDBJ databases">
        <authorList>
            <consortium name="Desulfovibrio sp. FSS-1 genome sequencing consortium"/>
            <person name="Shimoshige H."/>
            <person name="Kobayashi H."/>
            <person name="Maekawa T."/>
        </authorList>
    </citation>
    <scope>NUCLEOTIDE SEQUENCE [LARGE SCALE GENOMIC DNA]</scope>
    <source>
        <strain evidence="10 11">SIID29052-01</strain>
    </source>
</reference>
<dbReference type="UniPathway" id="UPA00391"/>
<dbReference type="GO" id="GO:0016840">
    <property type="term" value="F:carbon-nitrogen lyase activity"/>
    <property type="evidence" value="ECO:0007669"/>
    <property type="project" value="UniProtKB-UniRule"/>
</dbReference>
<feature type="binding site" evidence="8">
    <location>
        <position position="27"/>
    </location>
    <ligand>
        <name>substrate</name>
    </ligand>
</feature>
<dbReference type="InterPro" id="IPR007197">
    <property type="entry name" value="rSAM"/>
</dbReference>
<dbReference type="Pfam" id="PF04055">
    <property type="entry name" value="Radical_SAM"/>
    <property type="match status" value="1"/>
</dbReference>
<dbReference type="PANTHER" id="PTHR42836">
    <property type="entry name" value="7-CARBOXY-7-DEAZAGUANINE SYNTHASE"/>
    <property type="match status" value="1"/>
</dbReference>
<evidence type="ECO:0000256" key="4">
    <source>
        <dbReference type="ARBA" id="ARBA00022842"/>
    </source>
</evidence>
<dbReference type="EC" id="4.3.99.3" evidence="8"/>
<dbReference type="PROSITE" id="PS51918">
    <property type="entry name" value="RADICAL_SAM"/>
    <property type="match status" value="1"/>
</dbReference>
<evidence type="ECO:0000256" key="1">
    <source>
        <dbReference type="ARBA" id="ARBA00022485"/>
    </source>
</evidence>
<keyword evidence="7 8" id="KW-0456">Lyase</keyword>
<dbReference type="GO" id="GO:1904047">
    <property type="term" value="F:S-adenosyl-L-methionine binding"/>
    <property type="evidence" value="ECO:0007669"/>
    <property type="project" value="UniProtKB-UniRule"/>
</dbReference>
<keyword evidence="11" id="KW-1185">Reference proteome</keyword>